<evidence type="ECO:0000256" key="10">
    <source>
        <dbReference type="SAM" id="Phobius"/>
    </source>
</evidence>
<comment type="similarity">
    <text evidence="2">Belongs to the galactose-3-O-sulfotransferase family.</text>
</comment>
<proteinExistence type="inferred from homology"/>
<dbReference type="InterPro" id="IPR027417">
    <property type="entry name" value="P-loop_NTPase"/>
</dbReference>
<dbReference type="GO" id="GO:0009247">
    <property type="term" value="P:glycolipid biosynthetic process"/>
    <property type="evidence" value="ECO:0007669"/>
    <property type="project" value="InterPro"/>
</dbReference>
<gene>
    <name evidence="11" type="primary">GAL3ST2</name>
    <name evidence="11" type="ORF">Y1Q_0014100</name>
</gene>
<comment type="caution">
    <text evidence="11">The sequence shown here is derived from an EMBL/GenBank/DDBJ whole genome shotgun (WGS) entry which is preliminary data.</text>
</comment>
<evidence type="ECO:0000256" key="2">
    <source>
        <dbReference type="ARBA" id="ARBA00008124"/>
    </source>
</evidence>
<keyword evidence="9" id="KW-0325">Glycoprotein</keyword>
<dbReference type="GO" id="GO:0000139">
    <property type="term" value="C:Golgi membrane"/>
    <property type="evidence" value="ECO:0007669"/>
    <property type="project" value="UniProtKB-SubCell"/>
</dbReference>
<dbReference type="GO" id="GO:0009101">
    <property type="term" value="P:glycoprotein biosynthetic process"/>
    <property type="evidence" value="ECO:0007669"/>
    <property type="project" value="TreeGrafter"/>
</dbReference>
<dbReference type="Pfam" id="PF06990">
    <property type="entry name" value="Gal-3-0_sulfotr"/>
    <property type="match status" value="1"/>
</dbReference>
<comment type="subcellular location">
    <subcellularLocation>
        <location evidence="1">Golgi apparatus membrane</location>
        <topology evidence="1">Single-pass type II membrane protein</topology>
    </subcellularLocation>
</comment>
<dbReference type="Gene3D" id="3.40.50.300">
    <property type="entry name" value="P-loop containing nucleotide triphosphate hydrolases"/>
    <property type="match status" value="1"/>
</dbReference>
<feature type="transmembrane region" description="Helical" evidence="10">
    <location>
        <begin position="15"/>
        <end position="36"/>
    </location>
</feature>
<dbReference type="AlphaFoldDB" id="A0A151MJU8"/>
<dbReference type="SUPFAM" id="SSF52540">
    <property type="entry name" value="P-loop containing nucleoside triphosphate hydrolases"/>
    <property type="match status" value="1"/>
</dbReference>
<evidence type="ECO:0000256" key="9">
    <source>
        <dbReference type="ARBA" id="ARBA00023180"/>
    </source>
</evidence>
<dbReference type="KEGG" id="amj:102577157"/>
<evidence type="ECO:0000313" key="11">
    <source>
        <dbReference type="EMBL" id="KYO24804.1"/>
    </source>
</evidence>
<dbReference type="eggNOG" id="ENOG502QTXT">
    <property type="taxonomic scope" value="Eukaryota"/>
</dbReference>
<evidence type="ECO:0000256" key="1">
    <source>
        <dbReference type="ARBA" id="ARBA00004323"/>
    </source>
</evidence>
<reference evidence="11 12" key="1">
    <citation type="journal article" date="2012" name="Genome Biol.">
        <title>Sequencing three crocodilian genomes to illuminate the evolution of archosaurs and amniotes.</title>
        <authorList>
            <person name="St John J.A."/>
            <person name="Braun E.L."/>
            <person name="Isberg S.R."/>
            <person name="Miles L.G."/>
            <person name="Chong A.Y."/>
            <person name="Gongora J."/>
            <person name="Dalzell P."/>
            <person name="Moran C."/>
            <person name="Bed'hom B."/>
            <person name="Abzhanov A."/>
            <person name="Burgess S.C."/>
            <person name="Cooksey A.M."/>
            <person name="Castoe T.A."/>
            <person name="Crawford N.G."/>
            <person name="Densmore L.D."/>
            <person name="Drew J.C."/>
            <person name="Edwards S.V."/>
            <person name="Faircloth B.C."/>
            <person name="Fujita M.K."/>
            <person name="Greenwold M.J."/>
            <person name="Hoffmann F.G."/>
            <person name="Howard J.M."/>
            <person name="Iguchi T."/>
            <person name="Janes D.E."/>
            <person name="Khan S.Y."/>
            <person name="Kohno S."/>
            <person name="de Koning A.J."/>
            <person name="Lance S.L."/>
            <person name="McCarthy F.M."/>
            <person name="McCormack J.E."/>
            <person name="Merchant M.E."/>
            <person name="Peterson D.G."/>
            <person name="Pollock D.D."/>
            <person name="Pourmand N."/>
            <person name="Raney B.J."/>
            <person name="Roessler K.A."/>
            <person name="Sanford J.R."/>
            <person name="Sawyer R.H."/>
            <person name="Schmidt C.J."/>
            <person name="Triplett E.W."/>
            <person name="Tuberville T.D."/>
            <person name="Venegas-Anaya M."/>
            <person name="Howard J.T."/>
            <person name="Jarvis E.D."/>
            <person name="Guillette L.J.Jr."/>
            <person name="Glenn T.C."/>
            <person name="Green R.E."/>
            <person name="Ray D.A."/>
        </authorList>
    </citation>
    <scope>NUCLEOTIDE SEQUENCE [LARGE SCALE GENOMIC DNA]</scope>
    <source>
        <strain evidence="11">KSC_2009_1</strain>
    </source>
</reference>
<evidence type="ECO:0000256" key="3">
    <source>
        <dbReference type="ARBA" id="ARBA00022679"/>
    </source>
</evidence>
<evidence type="ECO:0000256" key="5">
    <source>
        <dbReference type="ARBA" id="ARBA00022968"/>
    </source>
</evidence>
<keyword evidence="5" id="KW-0735">Signal-anchor</keyword>
<organism evidence="11 12">
    <name type="scientific">Alligator mississippiensis</name>
    <name type="common">American alligator</name>
    <dbReference type="NCBI Taxonomy" id="8496"/>
    <lineage>
        <taxon>Eukaryota</taxon>
        <taxon>Metazoa</taxon>
        <taxon>Chordata</taxon>
        <taxon>Craniata</taxon>
        <taxon>Vertebrata</taxon>
        <taxon>Euteleostomi</taxon>
        <taxon>Archelosauria</taxon>
        <taxon>Archosauria</taxon>
        <taxon>Crocodylia</taxon>
        <taxon>Alligatoridae</taxon>
        <taxon>Alligatorinae</taxon>
        <taxon>Alligator</taxon>
    </lineage>
</organism>
<dbReference type="PhylomeDB" id="A0A151MJU8"/>
<dbReference type="RefSeq" id="XP_019355369.1">
    <property type="nucleotide sequence ID" value="XM_019499824.2"/>
</dbReference>
<keyword evidence="8 10" id="KW-0472">Membrane</keyword>
<protein>
    <submittedName>
        <fullName evidence="11">Galactose-3-O-sulfotransferase 2</fullName>
    </submittedName>
</protein>
<keyword evidence="4 10" id="KW-0812">Transmembrane</keyword>
<dbReference type="OrthoDB" id="514299at2759"/>
<dbReference type="PANTHER" id="PTHR14647:SF55">
    <property type="entry name" value="GALACTOSE-3-O-SULFOTRANSFERASE 2"/>
    <property type="match status" value="1"/>
</dbReference>
<dbReference type="GO" id="GO:0001733">
    <property type="term" value="F:galactosylceramide sulfotransferase activity"/>
    <property type="evidence" value="ECO:0007669"/>
    <property type="project" value="InterPro"/>
</dbReference>
<dbReference type="EMBL" id="AKHW03006003">
    <property type="protein sequence ID" value="KYO24804.1"/>
    <property type="molecule type" value="Genomic_DNA"/>
</dbReference>
<keyword evidence="3" id="KW-0808">Transferase</keyword>
<sequence>MRDRVSSFRVISRHLRFLALFTFWLGILFLCGFFHMNINFIPVWKGFTFYQEPCHPRTNIMFLKTHKTASSTVMNILFRFTEKFNLTVALPAGRQFHLGYPDSFEAEFVEEFKTTGPSYNIMCNHLRFNLKEVRKVMPVNTTYFSILRNPVSLLESSYVYYKDYAPAFKKSRDVNEYLASPGIYYNKSESGYNIYAKNNMWFDFGYDNNAEDDENYTQSVLRMIEQDFHLILIADYFDESMVLLKNFLCWDLDDVVYFKLNSRSLNTIQSLTPENKEKVKDWCSLDWKLYQHFNKTFWRRIQENIGLKNLYREVNLLRKKQKQLMEKCLLDPVPVNETQIKDKLLKPFQSGDAHILGYNLKHNLDNETLRSCQKMITPELQYMSYLYALQYPDKKRKSINFPSWWS</sequence>
<evidence type="ECO:0000313" key="12">
    <source>
        <dbReference type="Proteomes" id="UP000050525"/>
    </source>
</evidence>
<dbReference type="InterPro" id="IPR009729">
    <property type="entry name" value="Gal-3-0_sulfotransfrase"/>
</dbReference>
<keyword evidence="12" id="KW-1185">Reference proteome</keyword>
<accession>A0A151MJU8</accession>
<evidence type="ECO:0000256" key="6">
    <source>
        <dbReference type="ARBA" id="ARBA00022989"/>
    </source>
</evidence>
<evidence type="ECO:0000256" key="8">
    <source>
        <dbReference type="ARBA" id="ARBA00023136"/>
    </source>
</evidence>
<keyword evidence="6 10" id="KW-1133">Transmembrane helix</keyword>
<dbReference type="Proteomes" id="UP000050525">
    <property type="component" value="Unassembled WGS sequence"/>
</dbReference>
<dbReference type="GeneID" id="102577157"/>
<dbReference type="CTD" id="64090"/>
<evidence type="ECO:0000256" key="7">
    <source>
        <dbReference type="ARBA" id="ARBA00023034"/>
    </source>
</evidence>
<evidence type="ECO:0000256" key="4">
    <source>
        <dbReference type="ARBA" id="ARBA00022692"/>
    </source>
</evidence>
<name>A0A151MJU8_ALLMI</name>
<keyword evidence="7" id="KW-0333">Golgi apparatus</keyword>
<dbReference type="PANTHER" id="PTHR14647">
    <property type="entry name" value="GALACTOSE-3-O-SULFOTRANSFERASE"/>
    <property type="match status" value="1"/>
</dbReference>